<accession>A0AA37N877</accession>
<proteinExistence type="predicted"/>
<gene>
    <name evidence="2" type="ORF">CE91St55_37320</name>
</gene>
<evidence type="ECO:0000313" key="2">
    <source>
        <dbReference type="EMBL" id="GKH01751.1"/>
    </source>
</evidence>
<protein>
    <submittedName>
        <fullName evidence="2">Uncharacterized protein</fullName>
    </submittedName>
</protein>
<dbReference type="EMBL" id="BQNJ01000001">
    <property type="protein sequence ID" value="GKH01751.1"/>
    <property type="molecule type" value="Genomic_DNA"/>
</dbReference>
<evidence type="ECO:0000256" key="1">
    <source>
        <dbReference type="SAM" id="MobiDB-lite"/>
    </source>
</evidence>
<name>A0AA37N877_9FIRM</name>
<evidence type="ECO:0000313" key="3">
    <source>
        <dbReference type="Proteomes" id="UP001055091"/>
    </source>
</evidence>
<dbReference type="AlphaFoldDB" id="A0AA37N877"/>
<organism evidence="2 3">
    <name type="scientific">Hungatella hathewayi</name>
    <dbReference type="NCBI Taxonomy" id="154046"/>
    <lineage>
        <taxon>Bacteria</taxon>
        <taxon>Bacillati</taxon>
        <taxon>Bacillota</taxon>
        <taxon>Clostridia</taxon>
        <taxon>Lachnospirales</taxon>
        <taxon>Lachnospiraceae</taxon>
        <taxon>Hungatella</taxon>
    </lineage>
</organism>
<comment type="caution">
    <text evidence="2">The sequence shown here is derived from an EMBL/GenBank/DDBJ whole genome shotgun (WGS) entry which is preliminary data.</text>
</comment>
<reference evidence="2" key="1">
    <citation type="submission" date="2022-01" db="EMBL/GenBank/DDBJ databases">
        <title>Novel bile acid biosynthetic pathways are enriched in the microbiome of centenarians.</title>
        <authorList>
            <person name="Sato Y."/>
            <person name="Atarashi K."/>
            <person name="Plichta R.D."/>
            <person name="Arai Y."/>
            <person name="Sasajima S."/>
            <person name="Kearney M.S."/>
            <person name="Suda W."/>
            <person name="Takeshita K."/>
            <person name="Sasaki T."/>
            <person name="Okamoto S."/>
            <person name="Skelly N.A."/>
            <person name="Okamura Y."/>
            <person name="Vlamakis H."/>
            <person name="Li Y."/>
            <person name="Tanoue T."/>
            <person name="Takei H."/>
            <person name="Nittono H."/>
            <person name="Narushima S."/>
            <person name="Irie J."/>
            <person name="Itoh H."/>
            <person name="Moriya K."/>
            <person name="Sugiura Y."/>
            <person name="Suematsu M."/>
            <person name="Moritoki N."/>
            <person name="Shibata S."/>
            <person name="Littman R.D."/>
            <person name="Fischbach A.M."/>
            <person name="Uwamino Y."/>
            <person name="Inoue T."/>
            <person name="Honda A."/>
            <person name="Hattori M."/>
            <person name="Murai T."/>
            <person name="Xavier J.R."/>
            <person name="Hirose N."/>
            <person name="Honda K."/>
        </authorList>
    </citation>
    <scope>NUCLEOTIDE SEQUENCE</scope>
    <source>
        <strain evidence="2">CE91-St55</strain>
    </source>
</reference>
<feature type="region of interest" description="Disordered" evidence="1">
    <location>
        <begin position="49"/>
        <end position="70"/>
    </location>
</feature>
<sequence length="70" mass="7972">MHFYNEGKSKIVRYILQSGKDGMFWKLGPVSDRARPTLEALIYYEGQGSPGEKQLHGGNYYEDSAQHYGT</sequence>
<dbReference type="Proteomes" id="UP001055091">
    <property type="component" value="Unassembled WGS sequence"/>
</dbReference>